<sequence length="293" mass="33704">LLVIRAPVDGMMPDRRAENHLYRLFSFPEPLQTIRSALYRGDVVHQRHRPKKHHLRYRVFSLLIDLDELETLGKTMRFFGHNRFSLFSVHDRDHGSLDGGSLKNWAIKELEKAGLGADTGRIEMLCYPRILGYVFNPLTVYFCYHRNGNLSAILYEVCNTFKERFTYIIRVNGNERPVRQSAEKQFYVSPFIPMECVYHFSITPPQERVSVRINETDEEGPLLYAAFSGKKCALSDRSLLKAFFCYPLMTVKIIAGIHLEAVRLLIKGVPLYKHKPAGTRADSTVATGPRTPR</sequence>
<dbReference type="InterPro" id="IPR010775">
    <property type="entry name" value="DUF1365"/>
</dbReference>
<reference evidence="1 2" key="1">
    <citation type="submission" date="2019-03" db="EMBL/GenBank/DDBJ databases">
        <title>Freshwater and sediment microbial communities from various areas in North America, analyzing microbe dynamics in response to fracking.</title>
        <authorList>
            <person name="Lamendella R."/>
        </authorList>
    </citation>
    <scope>NUCLEOTIDE SEQUENCE [LARGE SCALE GENOMIC DNA]</scope>
    <source>
        <strain evidence="1 2">175.2</strain>
    </source>
</reference>
<organism evidence="1 2">
    <name type="scientific">Martelella mediterranea</name>
    <dbReference type="NCBI Taxonomy" id="293089"/>
    <lineage>
        <taxon>Bacteria</taxon>
        <taxon>Pseudomonadati</taxon>
        <taxon>Pseudomonadota</taxon>
        <taxon>Alphaproteobacteria</taxon>
        <taxon>Hyphomicrobiales</taxon>
        <taxon>Aurantimonadaceae</taxon>
        <taxon>Martelella</taxon>
    </lineage>
</organism>
<evidence type="ECO:0008006" key="3">
    <source>
        <dbReference type="Google" id="ProtNLM"/>
    </source>
</evidence>
<dbReference type="AlphaFoldDB" id="A0A4R3NG69"/>
<evidence type="ECO:0000313" key="1">
    <source>
        <dbReference type="EMBL" id="TCT30229.1"/>
    </source>
</evidence>
<dbReference type="PANTHER" id="PTHR33973">
    <property type="entry name" value="OS07G0153300 PROTEIN"/>
    <property type="match status" value="1"/>
</dbReference>
<dbReference type="Pfam" id="PF07103">
    <property type="entry name" value="DUF1365"/>
    <property type="match status" value="1"/>
</dbReference>
<name>A0A4R3NG69_9HYPH</name>
<protein>
    <recommendedName>
        <fullName evidence="3">DUF1365 family protein</fullName>
    </recommendedName>
</protein>
<dbReference type="EMBL" id="SMAR01000046">
    <property type="protein sequence ID" value="TCT30229.1"/>
    <property type="molecule type" value="Genomic_DNA"/>
</dbReference>
<accession>A0A4R3NG69</accession>
<dbReference type="Proteomes" id="UP000295097">
    <property type="component" value="Unassembled WGS sequence"/>
</dbReference>
<dbReference type="PANTHER" id="PTHR33973:SF4">
    <property type="entry name" value="OS07G0153300 PROTEIN"/>
    <property type="match status" value="1"/>
</dbReference>
<proteinExistence type="predicted"/>
<feature type="non-terminal residue" evidence="1">
    <location>
        <position position="1"/>
    </location>
</feature>
<keyword evidence="2" id="KW-1185">Reference proteome</keyword>
<comment type="caution">
    <text evidence="1">The sequence shown here is derived from an EMBL/GenBank/DDBJ whole genome shotgun (WGS) entry which is preliminary data.</text>
</comment>
<gene>
    <name evidence="1" type="ORF">EDC90_10461</name>
</gene>
<evidence type="ECO:0000313" key="2">
    <source>
        <dbReference type="Proteomes" id="UP000295097"/>
    </source>
</evidence>